<evidence type="ECO:0000256" key="13">
    <source>
        <dbReference type="ARBA" id="ARBA00023242"/>
    </source>
</evidence>
<dbReference type="EMBL" id="WNWW01000588">
    <property type="protein sequence ID" value="KAF3423113.1"/>
    <property type="molecule type" value="Genomic_DNA"/>
</dbReference>
<evidence type="ECO:0000256" key="9">
    <source>
        <dbReference type="ARBA" id="ARBA00022989"/>
    </source>
</evidence>
<keyword evidence="17" id="KW-1185">Reference proteome</keyword>
<evidence type="ECO:0000256" key="7">
    <source>
        <dbReference type="ARBA" id="ARBA00022824"/>
    </source>
</evidence>
<evidence type="ECO:0000313" key="16">
    <source>
        <dbReference type="EMBL" id="KAF3423113.1"/>
    </source>
</evidence>
<dbReference type="InterPro" id="IPR029071">
    <property type="entry name" value="Ubiquitin-like_domsf"/>
</dbReference>
<sequence>MYKMSSVYTNKMQKIESKGPRFEIGDFCVKLGSVTINQNFKGVLVEVEYRPCVVPGSAWELMREFLQGFLGSTVSNQAPQYLQIQILTAKSSKFIANVTVEPNTTIRQIKEELIKLKKAPHVHRQSLRLDAKGKALSDSDTLKNLSISNGGKLYLKDLGPQISWKGVFLVEYAGPLFLYLWIYQRPWIFYGDTDASKIDNIVHVAALCWTIHYAKRLLETLFVHRFSHATMPLQNLFKNCSYYWLFAMYVAYHVNHPLYTAPSQLQFLSGLVAFALCELGNLSIHIALRNLRPAGSTVRKIPVPTGNPFTVLFNLVSCPNYTYEIGSWIGFTIMTSCLPAALFTFAGAYQMTLWALGKHKAYKKEFSQYPKNRKSIIPFIL</sequence>
<dbReference type="Pfam" id="PF08612">
    <property type="entry name" value="Med20"/>
    <property type="match status" value="1"/>
</dbReference>
<dbReference type="GO" id="GO:0003712">
    <property type="term" value="F:transcription coregulator activity"/>
    <property type="evidence" value="ECO:0007669"/>
    <property type="project" value="InterPro"/>
</dbReference>
<evidence type="ECO:0000256" key="6">
    <source>
        <dbReference type="ARBA" id="ARBA00022692"/>
    </source>
</evidence>
<comment type="subunit">
    <text evidence="14">Component of the Mediator complex.</text>
</comment>
<keyword evidence="6" id="KW-0812">Transmembrane</keyword>
<accession>A0A833RNJ3</accession>
<dbReference type="PROSITE" id="PS50053">
    <property type="entry name" value="UBIQUITIN_2"/>
    <property type="match status" value="1"/>
</dbReference>
<dbReference type="SUPFAM" id="SSF54236">
    <property type="entry name" value="Ubiquitin-like"/>
    <property type="match status" value="1"/>
</dbReference>
<dbReference type="InterPro" id="IPR013921">
    <property type="entry name" value="Mediator_Med20"/>
</dbReference>
<evidence type="ECO:0000256" key="14">
    <source>
        <dbReference type="RuleBase" id="RU364152"/>
    </source>
</evidence>
<dbReference type="Gene3D" id="3.10.20.90">
    <property type="entry name" value="Phosphatidylinositol 3-kinase Catalytic Subunit, Chain A, domain 1"/>
    <property type="match status" value="1"/>
</dbReference>
<dbReference type="InterPro" id="IPR000626">
    <property type="entry name" value="Ubiquitin-like_dom"/>
</dbReference>
<keyword evidence="12" id="KW-0472">Membrane</keyword>
<dbReference type="GO" id="GO:0005789">
    <property type="term" value="C:endoplasmic reticulum membrane"/>
    <property type="evidence" value="ECO:0007669"/>
    <property type="project" value="UniProtKB-SubCell"/>
</dbReference>
<dbReference type="FunFam" id="3.10.20.90:FF:000131">
    <property type="entry name" value="trans-2,3-enoyl-CoA reductase-like"/>
    <property type="match status" value="1"/>
</dbReference>
<dbReference type="Pfam" id="PF00240">
    <property type="entry name" value="ubiquitin"/>
    <property type="match status" value="1"/>
</dbReference>
<keyword evidence="14" id="KW-0010">Activator</keyword>
<evidence type="ECO:0000256" key="11">
    <source>
        <dbReference type="ARBA" id="ARBA00023098"/>
    </source>
</evidence>
<dbReference type="GO" id="GO:0006357">
    <property type="term" value="P:regulation of transcription by RNA polymerase II"/>
    <property type="evidence" value="ECO:0007669"/>
    <property type="project" value="InterPro"/>
</dbReference>
<comment type="function">
    <text evidence="14">Component of the Mediator complex, a coactivator involved in the regulated transcription of nearly all RNA polymerase II-dependent genes. Mediator functions as a bridge to convey information from gene-specific regulatory proteins to the basal RNA polymerase II transcription machinery. Mediator is recruited to promoters by direct interactions with regulatory proteins and serves as a scaffold for the assembly of a functional preinitiation complex with RNA polymerase II and the general transcription factors.</text>
</comment>
<dbReference type="SMART" id="SM00213">
    <property type="entry name" value="UBQ"/>
    <property type="match status" value="1"/>
</dbReference>
<keyword evidence="13 14" id="KW-0539">Nucleus</keyword>
<dbReference type="Gene3D" id="1.20.120.1630">
    <property type="match status" value="1"/>
</dbReference>
<protein>
    <recommendedName>
        <fullName evidence="14">Mediator of RNA polymerase II transcription subunit 20</fullName>
    </recommendedName>
    <alternativeName>
        <fullName evidence="14">Mediator complex subunit 20</fullName>
    </alternativeName>
</protein>
<evidence type="ECO:0000256" key="3">
    <source>
        <dbReference type="ARBA" id="ARBA00007742"/>
    </source>
</evidence>
<dbReference type="InterPro" id="IPR001104">
    <property type="entry name" value="3-oxo-5_a-steroid_4-DH_C"/>
</dbReference>
<evidence type="ECO:0000259" key="15">
    <source>
        <dbReference type="PROSITE" id="PS50053"/>
    </source>
</evidence>
<evidence type="ECO:0000256" key="1">
    <source>
        <dbReference type="ARBA" id="ARBA00004123"/>
    </source>
</evidence>
<reference evidence="16" key="1">
    <citation type="submission" date="2019-11" db="EMBL/GenBank/DDBJ databases">
        <title>The nuclear and mitochondrial genomes of Frieseomelitta varia - a highly eusocial stingless bee (Meliponini) with a permanently sterile worker caste.</title>
        <authorList>
            <person name="Freitas F.C.P."/>
            <person name="Lourenco A.P."/>
            <person name="Nunes F.M.F."/>
            <person name="Paschoal A.R."/>
            <person name="Abreu F.C.P."/>
            <person name="Barbin F.O."/>
            <person name="Bataglia L."/>
            <person name="Cardoso-Junior C.A.M."/>
            <person name="Cervoni M.S."/>
            <person name="Silva S.R."/>
            <person name="Dalarmi F."/>
            <person name="Del Lama M.A."/>
            <person name="Depintor T.S."/>
            <person name="Ferreira K.M."/>
            <person name="Goria P.S."/>
            <person name="Jaskot M.C."/>
            <person name="Lago D.C."/>
            <person name="Luna-Lucena D."/>
            <person name="Moda L.M."/>
            <person name="Nascimento L."/>
            <person name="Pedrino M."/>
            <person name="Rabico F.O."/>
            <person name="Sanches F.C."/>
            <person name="Santos D.E."/>
            <person name="Santos C.G."/>
            <person name="Vieira J."/>
            <person name="Lopes T.F."/>
            <person name="Barchuk A.R."/>
            <person name="Hartfelder K."/>
            <person name="Simoes Z.L.P."/>
            <person name="Bitondi M.M.G."/>
            <person name="Pinheiro D.G."/>
        </authorList>
    </citation>
    <scope>NUCLEOTIDE SEQUENCE</scope>
    <source>
        <strain evidence="16">USP_RPSP 00005682</strain>
        <tissue evidence="16">Whole individual</tissue>
    </source>
</reference>
<evidence type="ECO:0000256" key="4">
    <source>
        <dbReference type="ARBA" id="ARBA00010743"/>
    </source>
</evidence>
<comment type="similarity">
    <text evidence="4 14">Belongs to the Mediator complex subunit 20 family.</text>
</comment>
<keyword evidence="10" id="KW-0560">Oxidoreductase</keyword>
<name>A0A833RNJ3_9HYME</name>
<dbReference type="Pfam" id="PF02544">
    <property type="entry name" value="Steroid_dh"/>
    <property type="match status" value="1"/>
</dbReference>
<dbReference type="GO" id="GO:0016627">
    <property type="term" value="F:oxidoreductase activity, acting on the CH-CH group of donors"/>
    <property type="evidence" value="ECO:0007669"/>
    <property type="project" value="InterPro"/>
</dbReference>
<dbReference type="InterPro" id="IPR039357">
    <property type="entry name" value="SRD5A/TECR"/>
</dbReference>
<keyword evidence="5" id="KW-0444">Lipid biosynthesis</keyword>
<keyword evidence="14" id="KW-0804">Transcription</keyword>
<evidence type="ECO:0000313" key="17">
    <source>
        <dbReference type="Proteomes" id="UP000655588"/>
    </source>
</evidence>
<dbReference type="PANTHER" id="PTHR10556:SF28">
    <property type="entry name" value="VERY-LONG-CHAIN ENOYL-COA REDUCTASE"/>
    <property type="match status" value="1"/>
</dbReference>
<dbReference type="Proteomes" id="UP000655588">
    <property type="component" value="Unassembled WGS sequence"/>
</dbReference>
<keyword evidence="7" id="KW-0256">Endoplasmic reticulum</keyword>
<dbReference type="AlphaFoldDB" id="A0A833RNJ3"/>
<proteinExistence type="inferred from homology"/>
<evidence type="ECO:0000256" key="2">
    <source>
        <dbReference type="ARBA" id="ARBA00004477"/>
    </source>
</evidence>
<dbReference type="GO" id="GO:0016592">
    <property type="term" value="C:mediator complex"/>
    <property type="evidence" value="ECO:0007669"/>
    <property type="project" value="InterPro"/>
</dbReference>
<comment type="caution">
    <text evidence="16">The sequence shown here is derived from an EMBL/GenBank/DDBJ whole genome shotgun (WGS) entry which is preliminary data.</text>
</comment>
<dbReference type="PANTHER" id="PTHR10556">
    <property type="entry name" value="3-OXO-5-ALPHA-STEROID 4-DEHYDROGENASE"/>
    <property type="match status" value="1"/>
</dbReference>
<comment type="similarity">
    <text evidence="3">Belongs to the steroid 5-alpha reductase family.</text>
</comment>
<evidence type="ECO:0000256" key="12">
    <source>
        <dbReference type="ARBA" id="ARBA00023136"/>
    </source>
</evidence>
<feature type="domain" description="Ubiquitin-like" evidence="15">
    <location>
        <begin position="82"/>
        <end position="155"/>
    </location>
</feature>
<evidence type="ECO:0000256" key="8">
    <source>
        <dbReference type="ARBA" id="ARBA00022857"/>
    </source>
</evidence>
<evidence type="ECO:0000256" key="5">
    <source>
        <dbReference type="ARBA" id="ARBA00022516"/>
    </source>
</evidence>
<gene>
    <name evidence="14" type="primary">MED20</name>
    <name evidence="16" type="ORF">E2986_11301</name>
</gene>
<dbReference type="CDD" id="cd01801">
    <property type="entry name" value="Ubl_TECR_like"/>
    <property type="match status" value="1"/>
</dbReference>
<keyword evidence="8" id="KW-0521">NADP</keyword>
<evidence type="ECO:0000256" key="10">
    <source>
        <dbReference type="ARBA" id="ARBA00023002"/>
    </source>
</evidence>
<keyword evidence="14" id="KW-0805">Transcription regulation</keyword>
<organism evidence="16 17">
    <name type="scientific">Frieseomelitta varia</name>
    <dbReference type="NCBI Taxonomy" id="561572"/>
    <lineage>
        <taxon>Eukaryota</taxon>
        <taxon>Metazoa</taxon>
        <taxon>Ecdysozoa</taxon>
        <taxon>Arthropoda</taxon>
        <taxon>Hexapoda</taxon>
        <taxon>Insecta</taxon>
        <taxon>Pterygota</taxon>
        <taxon>Neoptera</taxon>
        <taxon>Endopterygota</taxon>
        <taxon>Hymenoptera</taxon>
        <taxon>Apocrita</taxon>
        <taxon>Aculeata</taxon>
        <taxon>Apoidea</taxon>
        <taxon>Anthophila</taxon>
        <taxon>Apidae</taxon>
        <taxon>Frieseomelitta</taxon>
    </lineage>
</organism>
<keyword evidence="11" id="KW-0443">Lipid metabolism</keyword>
<dbReference type="PROSITE" id="PS50244">
    <property type="entry name" value="S5A_REDUCTASE"/>
    <property type="match status" value="1"/>
</dbReference>
<keyword evidence="9" id="KW-1133">Transmembrane helix</keyword>
<comment type="subcellular location">
    <subcellularLocation>
        <location evidence="2">Endoplasmic reticulum membrane</location>
        <topology evidence="2">Multi-pass membrane protein</topology>
    </subcellularLocation>
    <subcellularLocation>
        <location evidence="1 14">Nucleus</location>
    </subcellularLocation>
</comment>
<dbReference type="GO" id="GO:0042761">
    <property type="term" value="P:very long-chain fatty acid biosynthetic process"/>
    <property type="evidence" value="ECO:0007669"/>
    <property type="project" value="TreeGrafter"/>
</dbReference>